<reference evidence="1" key="1">
    <citation type="journal article" date="2019" name="Environ. Microbiol.">
        <title>Fungal ecological strategies reflected in gene transcription - a case study of two litter decomposers.</title>
        <authorList>
            <person name="Barbi F."/>
            <person name="Kohler A."/>
            <person name="Barry K."/>
            <person name="Baskaran P."/>
            <person name="Daum C."/>
            <person name="Fauchery L."/>
            <person name="Ihrmark K."/>
            <person name="Kuo A."/>
            <person name="LaButti K."/>
            <person name="Lipzen A."/>
            <person name="Morin E."/>
            <person name="Grigoriev I.V."/>
            <person name="Henrissat B."/>
            <person name="Lindahl B."/>
            <person name="Martin F."/>
        </authorList>
    </citation>
    <scope>NUCLEOTIDE SEQUENCE</scope>
    <source>
        <strain evidence="1">JB14</strain>
    </source>
</reference>
<dbReference type="AlphaFoldDB" id="A0A6A4HEZ5"/>
<accession>A0A6A4HEZ5</accession>
<name>A0A6A4HEZ5_9AGAR</name>
<evidence type="ECO:0000313" key="2">
    <source>
        <dbReference type="Proteomes" id="UP000799118"/>
    </source>
</evidence>
<proteinExistence type="predicted"/>
<protein>
    <submittedName>
        <fullName evidence="1">Uncharacterized protein</fullName>
    </submittedName>
</protein>
<evidence type="ECO:0000313" key="1">
    <source>
        <dbReference type="EMBL" id="KAE9396283.1"/>
    </source>
</evidence>
<dbReference type="OrthoDB" id="2897205at2759"/>
<keyword evidence="2" id="KW-1185">Reference proteome</keyword>
<organism evidence="1 2">
    <name type="scientific">Gymnopus androsaceus JB14</name>
    <dbReference type="NCBI Taxonomy" id="1447944"/>
    <lineage>
        <taxon>Eukaryota</taxon>
        <taxon>Fungi</taxon>
        <taxon>Dikarya</taxon>
        <taxon>Basidiomycota</taxon>
        <taxon>Agaricomycotina</taxon>
        <taxon>Agaricomycetes</taxon>
        <taxon>Agaricomycetidae</taxon>
        <taxon>Agaricales</taxon>
        <taxon>Marasmiineae</taxon>
        <taxon>Omphalotaceae</taxon>
        <taxon>Gymnopus</taxon>
    </lineage>
</organism>
<dbReference type="EMBL" id="ML769516">
    <property type="protein sequence ID" value="KAE9396283.1"/>
    <property type="molecule type" value="Genomic_DNA"/>
</dbReference>
<sequence length="176" mass="20076">MTTFDSRLVRRSELGALGAQDDWGRSWVRLTENAQVLLPADTTYQYHEFIQNFILSHSPRSVWEIALANFSKTCQDRARYLDIYSGDRLYVLERDTSIPVLASLSGILRTHYLGLTERARSYAQSRSLDSLNLVISLSHHTPKLKPLSDSTIRLSFKTSQTLRLRFTVPTYIGAGH</sequence>
<dbReference type="Proteomes" id="UP000799118">
    <property type="component" value="Unassembled WGS sequence"/>
</dbReference>
<gene>
    <name evidence="1" type="ORF">BT96DRAFT_116703</name>
</gene>